<evidence type="ECO:0000259" key="8">
    <source>
        <dbReference type="Pfam" id="PF21982"/>
    </source>
</evidence>
<reference evidence="10" key="1">
    <citation type="submission" date="2016-11" db="EMBL/GenBank/DDBJ databases">
        <authorList>
            <person name="Sisinthy S."/>
            <person name="Ara S."/>
            <person name="Gundlapally S.R."/>
        </authorList>
    </citation>
    <scope>NUCLEOTIDE SEQUENCE [LARGE SCALE GENOMIC DNA]</scope>
    <source>
        <strain evidence="10">V1-41</strain>
    </source>
</reference>
<dbReference type="Proteomes" id="UP000242231">
    <property type="component" value="Unassembled WGS sequence"/>
</dbReference>
<dbReference type="GO" id="GO:0005737">
    <property type="term" value="C:cytoplasm"/>
    <property type="evidence" value="ECO:0007669"/>
    <property type="project" value="UniProtKB-SubCell"/>
</dbReference>
<evidence type="ECO:0000256" key="2">
    <source>
        <dbReference type="ARBA" id="ARBA00009695"/>
    </source>
</evidence>
<gene>
    <name evidence="5" type="primary">recX</name>
    <name evidence="9" type="ORF">UN63_08825</name>
</gene>
<evidence type="ECO:0000256" key="3">
    <source>
        <dbReference type="ARBA" id="ARBA00018111"/>
    </source>
</evidence>
<dbReference type="Pfam" id="PF02631">
    <property type="entry name" value="RecX_HTH2"/>
    <property type="match status" value="1"/>
</dbReference>
<protein>
    <recommendedName>
        <fullName evidence="3 5">Regulatory protein RecX</fullName>
    </recommendedName>
</protein>
<comment type="function">
    <text evidence="5">Modulates RecA activity.</text>
</comment>
<dbReference type="Pfam" id="PF21982">
    <property type="entry name" value="RecX_HTH1"/>
    <property type="match status" value="1"/>
</dbReference>
<dbReference type="InterPro" id="IPR003783">
    <property type="entry name" value="Regulatory_RecX"/>
</dbReference>
<accession>A0A2P5TM59</accession>
<evidence type="ECO:0000256" key="1">
    <source>
        <dbReference type="ARBA" id="ARBA00004496"/>
    </source>
</evidence>
<dbReference type="AlphaFoldDB" id="A0A2P5TM59"/>
<name>A0A2P5TM59_9GAMM</name>
<feature type="domain" description="RecX third three-helical" evidence="7">
    <location>
        <begin position="105"/>
        <end position="148"/>
    </location>
</feature>
<dbReference type="InterPro" id="IPR053925">
    <property type="entry name" value="RecX_HTH_3rd"/>
</dbReference>
<evidence type="ECO:0000313" key="9">
    <source>
        <dbReference type="EMBL" id="PPL16472.1"/>
    </source>
</evidence>
<keyword evidence="4 5" id="KW-0963">Cytoplasm</keyword>
<dbReference type="HAMAP" id="MF_01114">
    <property type="entry name" value="RecX"/>
    <property type="match status" value="1"/>
</dbReference>
<evidence type="ECO:0000313" key="10">
    <source>
        <dbReference type="Proteomes" id="UP000242231"/>
    </source>
</evidence>
<evidence type="ECO:0000259" key="7">
    <source>
        <dbReference type="Pfam" id="PF21981"/>
    </source>
</evidence>
<dbReference type="GO" id="GO:0006282">
    <property type="term" value="P:regulation of DNA repair"/>
    <property type="evidence" value="ECO:0007669"/>
    <property type="project" value="UniProtKB-UniRule"/>
</dbReference>
<comment type="subcellular location">
    <subcellularLocation>
        <location evidence="1 5">Cytoplasm</location>
    </subcellularLocation>
</comment>
<feature type="domain" description="RecX second three-helical" evidence="6">
    <location>
        <begin position="58"/>
        <end position="97"/>
    </location>
</feature>
<organism evidence="9 10">
    <name type="scientific">Oceanisphaera arctica</name>
    <dbReference type="NCBI Taxonomy" id="641510"/>
    <lineage>
        <taxon>Bacteria</taxon>
        <taxon>Pseudomonadati</taxon>
        <taxon>Pseudomonadota</taxon>
        <taxon>Gammaproteobacteria</taxon>
        <taxon>Aeromonadales</taxon>
        <taxon>Aeromonadaceae</taxon>
        <taxon>Oceanisphaera</taxon>
    </lineage>
</organism>
<evidence type="ECO:0000256" key="5">
    <source>
        <dbReference type="HAMAP-Rule" id="MF_01114"/>
    </source>
</evidence>
<proteinExistence type="inferred from homology"/>
<dbReference type="PANTHER" id="PTHR33602:SF1">
    <property type="entry name" value="REGULATORY PROTEIN RECX FAMILY PROTEIN"/>
    <property type="match status" value="1"/>
</dbReference>
<dbReference type="PANTHER" id="PTHR33602">
    <property type="entry name" value="REGULATORY PROTEIN RECX FAMILY PROTEIN"/>
    <property type="match status" value="1"/>
</dbReference>
<dbReference type="EMBL" id="MPZM01000015">
    <property type="protein sequence ID" value="PPL16472.1"/>
    <property type="molecule type" value="Genomic_DNA"/>
</dbReference>
<dbReference type="Gene3D" id="1.10.10.10">
    <property type="entry name" value="Winged helix-like DNA-binding domain superfamily/Winged helix DNA-binding domain"/>
    <property type="match status" value="3"/>
</dbReference>
<dbReference type="Pfam" id="PF21981">
    <property type="entry name" value="RecX_HTH3"/>
    <property type="match status" value="1"/>
</dbReference>
<dbReference type="InterPro" id="IPR053924">
    <property type="entry name" value="RecX_HTH_2nd"/>
</dbReference>
<dbReference type="InterPro" id="IPR036388">
    <property type="entry name" value="WH-like_DNA-bd_sf"/>
</dbReference>
<comment type="caution">
    <text evidence="9">The sequence shown here is derived from an EMBL/GenBank/DDBJ whole genome shotgun (WGS) entry which is preliminary data.</text>
</comment>
<evidence type="ECO:0000256" key="4">
    <source>
        <dbReference type="ARBA" id="ARBA00022490"/>
    </source>
</evidence>
<sequence length="153" mass="18232">MMESPLTPQQLWDCALRLLSRRDHSRRELAQKLRQRQFDAELIELALDKLEQQQWLADSRYAAVQVRQHIFKKHGPLRIRVELQRKGVTQADIEQALEEEAPDWFELALACYRSRFAFADRLDIKEKARRVRYLQSRGFTSDHVRYALETPPE</sequence>
<keyword evidence="10" id="KW-1185">Reference proteome</keyword>
<feature type="domain" description="RecX first three-helical" evidence="8">
    <location>
        <begin position="13"/>
        <end position="50"/>
    </location>
</feature>
<dbReference type="OrthoDB" id="7066780at2"/>
<dbReference type="InterPro" id="IPR053926">
    <property type="entry name" value="RecX_HTH_1st"/>
</dbReference>
<evidence type="ECO:0000259" key="6">
    <source>
        <dbReference type="Pfam" id="PF02631"/>
    </source>
</evidence>
<comment type="similarity">
    <text evidence="2 5">Belongs to the RecX family.</text>
</comment>